<dbReference type="InterPro" id="IPR050951">
    <property type="entry name" value="Retrovirus_Pol_polyprotein"/>
</dbReference>
<dbReference type="EMBL" id="AVOT02018737">
    <property type="protein sequence ID" value="MBW0505858.1"/>
    <property type="molecule type" value="Genomic_DNA"/>
</dbReference>
<sequence length="134" mass="15380">MLCASFGNIRACCIIERKNNLKVKIIEIQNWPTPLNGKEIRGFNGPCAYVRIFIENFSQVASPLRRLSRKDVDWDWDQQCEEDFHKLISILGEEITLKKLDYDKEAEKYKLAVDSSSIAAGAVLTQEDKEGKDR</sequence>
<dbReference type="InterPro" id="IPR043502">
    <property type="entry name" value="DNA/RNA_pol_sf"/>
</dbReference>
<organism evidence="3 4">
    <name type="scientific">Austropuccinia psidii MF-1</name>
    <dbReference type="NCBI Taxonomy" id="1389203"/>
    <lineage>
        <taxon>Eukaryota</taxon>
        <taxon>Fungi</taxon>
        <taxon>Dikarya</taxon>
        <taxon>Basidiomycota</taxon>
        <taxon>Pucciniomycotina</taxon>
        <taxon>Pucciniomycetes</taxon>
        <taxon>Pucciniales</taxon>
        <taxon>Sphaerophragmiaceae</taxon>
        <taxon>Austropuccinia</taxon>
    </lineage>
</organism>
<dbReference type="InterPro" id="IPR041577">
    <property type="entry name" value="RT_RNaseH_2"/>
</dbReference>
<name>A0A9Q3DSB4_9BASI</name>
<keyword evidence="4" id="KW-1185">Reference proteome</keyword>
<comment type="caution">
    <text evidence="3">The sequence shown here is derived from an EMBL/GenBank/DDBJ whole genome shotgun (WGS) entry which is preliminary data.</text>
</comment>
<keyword evidence="1" id="KW-0511">Multifunctional enzyme</keyword>
<accession>A0A9Q3DSB4</accession>
<protein>
    <recommendedName>
        <fullName evidence="2">Reverse transcriptase/retrotransposon-derived protein RNase H-like domain-containing protein</fullName>
    </recommendedName>
</protein>
<dbReference type="OrthoDB" id="2286242at2759"/>
<proteinExistence type="predicted"/>
<reference evidence="3" key="1">
    <citation type="submission" date="2021-03" db="EMBL/GenBank/DDBJ databases">
        <title>Draft genome sequence of rust myrtle Austropuccinia psidii MF-1, a brazilian biotype.</title>
        <authorList>
            <person name="Quecine M.C."/>
            <person name="Pachon D.M.R."/>
            <person name="Bonatelli M.L."/>
            <person name="Correr F.H."/>
            <person name="Franceschini L.M."/>
            <person name="Leite T.F."/>
            <person name="Margarido G.R.A."/>
            <person name="Almeida C.A."/>
            <person name="Ferrarezi J.A."/>
            <person name="Labate C.A."/>
        </authorList>
    </citation>
    <scope>NUCLEOTIDE SEQUENCE</scope>
    <source>
        <strain evidence="3">MF-1</strain>
    </source>
</reference>
<dbReference type="GO" id="GO:0003824">
    <property type="term" value="F:catalytic activity"/>
    <property type="evidence" value="ECO:0007669"/>
    <property type="project" value="UniProtKB-KW"/>
</dbReference>
<feature type="domain" description="Reverse transcriptase/retrotransposon-derived protein RNase H-like" evidence="2">
    <location>
        <begin position="76"/>
        <end position="132"/>
    </location>
</feature>
<evidence type="ECO:0000313" key="3">
    <source>
        <dbReference type="EMBL" id="MBW0505858.1"/>
    </source>
</evidence>
<dbReference type="Pfam" id="PF17919">
    <property type="entry name" value="RT_RNaseH_2"/>
    <property type="match status" value="1"/>
</dbReference>
<dbReference type="Gene3D" id="3.30.70.270">
    <property type="match status" value="1"/>
</dbReference>
<dbReference type="SUPFAM" id="SSF56672">
    <property type="entry name" value="DNA/RNA polymerases"/>
    <property type="match status" value="1"/>
</dbReference>
<evidence type="ECO:0000256" key="1">
    <source>
        <dbReference type="ARBA" id="ARBA00023268"/>
    </source>
</evidence>
<gene>
    <name evidence="3" type="ORF">O181_045573</name>
</gene>
<dbReference type="PANTHER" id="PTHR37984:SF5">
    <property type="entry name" value="PROTEIN NYNRIN-LIKE"/>
    <property type="match status" value="1"/>
</dbReference>
<dbReference type="AlphaFoldDB" id="A0A9Q3DSB4"/>
<evidence type="ECO:0000259" key="2">
    <source>
        <dbReference type="Pfam" id="PF17919"/>
    </source>
</evidence>
<dbReference type="FunFam" id="3.30.70.270:FF:000020">
    <property type="entry name" value="Transposon Tf2-6 polyprotein-like Protein"/>
    <property type="match status" value="1"/>
</dbReference>
<evidence type="ECO:0000313" key="4">
    <source>
        <dbReference type="Proteomes" id="UP000765509"/>
    </source>
</evidence>
<dbReference type="PANTHER" id="PTHR37984">
    <property type="entry name" value="PROTEIN CBG26694"/>
    <property type="match status" value="1"/>
</dbReference>
<dbReference type="Proteomes" id="UP000765509">
    <property type="component" value="Unassembled WGS sequence"/>
</dbReference>
<dbReference type="InterPro" id="IPR043128">
    <property type="entry name" value="Rev_trsase/Diguanyl_cyclase"/>
</dbReference>